<evidence type="ECO:0000259" key="6">
    <source>
        <dbReference type="PROSITE" id="PS50853"/>
    </source>
</evidence>
<dbReference type="GO" id="GO:0009897">
    <property type="term" value="C:external side of plasma membrane"/>
    <property type="evidence" value="ECO:0007669"/>
    <property type="project" value="TreeGrafter"/>
</dbReference>
<feature type="non-terminal residue" evidence="7">
    <location>
        <position position="98"/>
    </location>
</feature>
<feature type="domain" description="Fibronectin type-III" evidence="6">
    <location>
        <begin position="1"/>
        <end position="87"/>
    </location>
</feature>
<dbReference type="FunFam" id="2.60.40.10:FF:000028">
    <property type="entry name" value="Neuronal cell adhesion molecule"/>
    <property type="match status" value="1"/>
</dbReference>
<dbReference type="PROSITE" id="PS50853">
    <property type="entry name" value="FN3"/>
    <property type="match status" value="1"/>
</dbReference>
<dbReference type="InterPro" id="IPR003961">
    <property type="entry name" value="FN3_dom"/>
</dbReference>
<keyword evidence="2" id="KW-0677">Repeat</keyword>
<proteinExistence type="predicted"/>
<dbReference type="Pfam" id="PF00041">
    <property type="entry name" value="fn3"/>
    <property type="match status" value="1"/>
</dbReference>
<dbReference type="InterPro" id="IPR036116">
    <property type="entry name" value="FN3_sf"/>
</dbReference>
<keyword evidence="8" id="KW-1185">Reference proteome</keyword>
<dbReference type="InterPro" id="IPR050379">
    <property type="entry name" value="Type-I_Cytokine_Rcpt"/>
</dbReference>
<evidence type="ECO:0000256" key="2">
    <source>
        <dbReference type="ARBA" id="ARBA00022737"/>
    </source>
</evidence>
<dbReference type="PRINTS" id="PR00014">
    <property type="entry name" value="FNTYPEIII"/>
</dbReference>
<sequence length="98" mass="10289">TSITVQWGPVECIHQNGEITGYRVRYGEEGSSEEARSIQMVSGDSSGGMTTVSGLTKETVYTVQVAAVTSSGTGVYSDPLTVKTPDDVFLSLNGTVIP</sequence>
<reference evidence="7" key="1">
    <citation type="submission" date="2023-03" db="EMBL/GenBank/DDBJ databases">
        <authorList>
            <person name="Steffen K."/>
            <person name="Cardenas P."/>
        </authorList>
    </citation>
    <scope>NUCLEOTIDE SEQUENCE</scope>
</reference>
<dbReference type="CDD" id="cd00063">
    <property type="entry name" value="FN3"/>
    <property type="match status" value="1"/>
</dbReference>
<dbReference type="EMBL" id="CASHTH010003316">
    <property type="protein sequence ID" value="CAI8043296.1"/>
    <property type="molecule type" value="Genomic_DNA"/>
</dbReference>
<dbReference type="InterPro" id="IPR013783">
    <property type="entry name" value="Ig-like_fold"/>
</dbReference>
<comment type="caution">
    <text evidence="7">The sequence shown here is derived from an EMBL/GenBank/DDBJ whole genome shotgun (WGS) entry which is preliminary data.</text>
</comment>
<evidence type="ECO:0000256" key="5">
    <source>
        <dbReference type="ARBA" id="ARBA00023180"/>
    </source>
</evidence>
<evidence type="ECO:0000313" key="8">
    <source>
        <dbReference type="Proteomes" id="UP001174909"/>
    </source>
</evidence>
<evidence type="ECO:0000313" key="7">
    <source>
        <dbReference type="EMBL" id="CAI8043296.1"/>
    </source>
</evidence>
<dbReference type="GO" id="GO:0004896">
    <property type="term" value="F:cytokine receptor activity"/>
    <property type="evidence" value="ECO:0007669"/>
    <property type="project" value="TreeGrafter"/>
</dbReference>
<dbReference type="SUPFAM" id="SSF49265">
    <property type="entry name" value="Fibronectin type III"/>
    <property type="match status" value="1"/>
</dbReference>
<keyword evidence="5" id="KW-0325">Glycoprotein</keyword>
<evidence type="ECO:0000256" key="4">
    <source>
        <dbReference type="ARBA" id="ARBA00023170"/>
    </source>
</evidence>
<accession>A0AA35TAE1</accession>
<dbReference type="PANTHER" id="PTHR23036">
    <property type="entry name" value="CYTOKINE RECEPTOR"/>
    <property type="match status" value="1"/>
</dbReference>
<dbReference type="Gene3D" id="2.60.40.10">
    <property type="entry name" value="Immunoglobulins"/>
    <property type="match status" value="1"/>
</dbReference>
<keyword evidence="1" id="KW-0732">Signal</keyword>
<name>A0AA35TAE1_GEOBA</name>
<evidence type="ECO:0000256" key="1">
    <source>
        <dbReference type="ARBA" id="ARBA00022729"/>
    </source>
</evidence>
<dbReference type="Proteomes" id="UP001174909">
    <property type="component" value="Unassembled WGS sequence"/>
</dbReference>
<dbReference type="GO" id="GO:0043235">
    <property type="term" value="C:receptor complex"/>
    <property type="evidence" value="ECO:0007669"/>
    <property type="project" value="TreeGrafter"/>
</dbReference>
<dbReference type="PANTHER" id="PTHR23036:SF151">
    <property type="entry name" value="FIBRONECTIN TYPE-III DOMAIN-CONTAINING PROTEIN"/>
    <property type="match status" value="1"/>
</dbReference>
<keyword evidence="4 7" id="KW-0675">Receptor</keyword>
<keyword evidence="3" id="KW-1015">Disulfide bond</keyword>
<protein>
    <submittedName>
        <fullName evidence="7">Receptor-type tyrosine-protein phosphatase S</fullName>
    </submittedName>
</protein>
<dbReference type="AlphaFoldDB" id="A0AA35TAE1"/>
<organism evidence="7 8">
    <name type="scientific">Geodia barretti</name>
    <name type="common">Barrett's horny sponge</name>
    <dbReference type="NCBI Taxonomy" id="519541"/>
    <lineage>
        <taxon>Eukaryota</taxon>
        <taxon>Metazoa</taxon>
        <taxon>Porifera</taxon>
        <taxon>Demospongiae</taxon>
        <taxon>Heteroscleromorpha</taxon>
        <taxon>Tetractinellida</taxon>
        <taxon>Astrophorina</taxon>
        <taxon>Geodiidae</taxon>
        <taxon>Geodia</taxon>
    </lineage>
</organism>
<evidence type="ECO:0000256" key="3">
    <source>
        <dbReference type="ARBA" id="ARBA00023157"/>
    </source>
</evidence>
<gene>
    <name evidence="7" type="ORF">GBAR_LOCUS24033</name>
</gene>
<dbReference type="GO" id="GO:0019955">
    <property type="term" value="F:cytokine binding"/>
    <property type="evidence" value="ECO:0007669"/>
    <property type="project" value="TreeGrafter"/>
</dbReference>